<proteinExistence type="predicted"/>
<gene>
    <name evidence="2" type="ORF">BCR41DRAFT_344885</name>
</gene>
<evidence type="ECO:0000313" key="2">
    <source>
        <dbReference type="EMBL" id="ORZ28237.1"/>
    </source>
</evidence>
<name>A0A1Y2H105_9FUNG</name>
<protein>
    <submittedName>
        <fullName evidence="2">Uncharacterized protein</fullName>
    </submittedName>
</protein>
<reference evidence="2 3" key="1">
    <citation type="submission" date="2016-07" db="EMBL/GenBank/DDBJ databases">
        <title>Pervasive Adenine N6-methylation of Active Genes in Fungi.</title>
        <authorList>
            <consortium name="DOE Joint Genome Institute"/>
            <person name="Mondo S.J."/>
            <person name="Dannebaum R.O."/>
            <person name="Kuo R.C."/>
            <person name="Labutti K."/>
            <person name="Haridas S."/>
            <person name="Kuo A."/>
            <person name="Salamov A."/>
            <person name="Ahrendt S.R."/>
            <person name="Lipzen A."/>
            <person name="Sullivan W."/>
            <person name="Andreopoulos W.B."/>
            <person name="Clum A."/>
            <person name="Lindquist E."/>
            <person name="Daum C."/>
            <person name="Ramamoorthy G.K."/>
            <person name="Gryganskyi A."/>
            <person name="Culley D."/>
            <person name="Magnuson J.K."/>
            <person name="James T.Y."/>
            <person name="O'Malley M.A."/>
            <person name="Stajich J.E."/>
            <person name="Spatafora J.W."/>
            <person name="Visel A."/>
            <person name="Grigoriev I.V."/>
        </authorList>
    </citation>
    <scope>NUCLEOTIDE SEQUENCE [LARGE SCALE GENOMIC DNA]</scope>
    <source>
        <strain evidence="2 3">NRRL 3116</strain>
    </source>
</reference>
<keyword evidence="3" id="KW-1185">Reference proteome</keyword>
<feature type="region of interest" description="Disordered" evidence="1">
    <location>
        <begin position="75"/>
        <end position="95"/>
    </location>
</feature>
<dbReference type="RefSeq" id="XP_021885922.1">
    <property type="nucleotide sequence ID" value="XM_022022616.1"/>
</dbReference>
<organism evidence="2 3">
    <name type="scientific">Lobosporangium transversale</name>
    <dbReference type="NCBI Taxonomy" id="64571"/>
    <lineage>
        <taxon>Eukaryota</taxon>
        <taxon>Fungi</taxon>
        <taxon>Fungi incertae sedis</taxon>
        <taxon>Mucoromycota</taxon>
        <taxon>Mortierellomycotina</taxon>
        <taxon>Mortierellomycetes</taxon>
        <taxon>Mortierellales</taxon>
        <taxon>Mortierellaceae</taxon>
        <taxon>Lobosporangium</taxon>
    </lineage>
</organism>
<evidence type="ECO:0000256" key="1">
    <source>
        <dbReference type="SAM" id="MobiDB-lite"/>
    </source>
</evidence>
<evidence type="ECO:0000313" key="3">
    <source>
        <dbReference type="Proteomes" id="UP000193648"/>
    </source>
</evidence>
<dbReference type="AlphaFoldDB" id="A0A1Y2H105"/>
<dbReference type="GeneID" id="33564460"/>
<comment type="caution">
    <text evidence="2">The sequence shown here is derived from an EMBL/GenBank/DDBJ whole genome shotgun (WGS) entry which is preliminary data.</text>
</comment>
<dbReference type="InParanoid" id="A0A1Y2H105"/>
<feature type="compositionally biased region" description="Low complexity" evidence="1">
    <location>
        <begin position="85"/>
        <end position="95"/>
    </location>
</feature>
<accession>A0A1Y2H105</accession>
<dbReference type="Proteomes" id="UP000193648">
    <property type="component" value="Unassembled WGS sequence"/>
</dbReference>
<dbReference type="EMBL" id="MCFF01000002">
    <property type="protein sequence ID" value="ORZ28237.1"/>
    <property type="molecule type" value="Genomic_DNA"/>
</dbReference>
<sequence length="164" mass="17907">MLFNHPSAFVFSTPYQTTSSSSPYSAPLRGLHIQLTPPPHVGASEGPTWSPYLKSSQQVSSRLYDHNHMNWSSTSFSNISHGRSRSGPSSSSLSVSSASISASMASSACFSLSMPSEDGDTVEELDERDVFNDRWKRFNLEEMAQEPPSPLPSFSKIIAISSDQ</sequence>
<feature type="region of interest" description="Disordered" evidence="1">
    <location>
        <begin position="141"/>
        <end position="164"/>
    </location>
</feature>
<dbReference type="OrthoDB" id="10631579at2759"/>